<dbReference type="Pfam" id="PF05050">
    <property type="entry name" value="Methyltransf_21"/>
    <property type="match status" value="1"/>
</dbReference>
<protein>
    <recommendedName>
        <fullName evidence="1">Methyltransferase FkbM domain-containing protein</fullName>
    </recommendedName>
</protein>
<accession>A0A0U1NHS7</accession>
<dbReference type="STRING" id="282199.GCA_001049735_00315"/>
<evidence type="ECO:0000259" key="1">
    <source>
        <dbReference type="Pfam" id="PF05050"/>
    </source>
</evidence>
<name>A0A0U1NHS7_9RHOB</name>
<organism evidence="2 3">
    <name type="scientific">Nereida ignava</name>
    <dbReference type="NCBI Taxonomy" id="282199"/>
    <lineage>
        <taxon>Bacteria</taxon>
        <taxon>Pseudomonadati</taxon>
        <taxon>Pseudomonadota</taxon>
        <taxon>Alphaproteobacteria</taxon>
        <taxon>Rhodobacterales</taxon>
        <taxon>Roseobacteraceae</taxon>
        <taxon>Nereida</taxon>
    </lineage>
</organism>
<gene>
    <name evidence="2" type="ORF">NIG5292_00315</name>
</gene>
<proteinExistence type="predicted"/>
<evidence type="ECO:0000313" key="3">
    <source>
        <dbReference type="Proteomes" id="UP000048949"/>
    </source>
</evidence>
<feature type="domain" description="Methyltransferase FkbM" evidence="1">
    <location>
        <begin position="141"/>
        <end position="181"/>
    </location>
</feature>
<dbReference type="Proteomes" id="UP000048949">
    <property type="component" value="Unassembled WGS sequence"/>
</dbReference>
<dbReference type="InterPro" id="IPR006342">
    <property type="entry name" value="FkbM_mtfrase"/>
</dbReference>
<keyword evidence="3" id="KW-1185">Reference proteome</keyword>
<evidence type="ECO:0000313" key="2">
    <source>
        <dbReference type="EMBL" id="CRK74288.1"/>
    </source>
</evidence>
<reference evidence="2 3" key="1">
    <citation type="submission" date="2015-04" db="EMBL/GenBank/DDBJ databases">
        <authorList>
            <person name="Syromyatnikov M.Y."/>
            <person name="Popov V.N."/>
        </authorList>
    </citation>
    <scope>NUCLEOTIDE SEQUENCE [LARGE SCALE GENOMIC DNA]</scope>
    <source>
        <strain evidence="2 3">CECT 5292</strain>
    </source>
</reference>
<dbReference type="OrthoDB" id="6310850at2"/>
<sequence>MKHFIRTGIQRLAARNEVFVGGLAARADVSAAILLLRPVSIQTPLIRIGGQGDGGYLLPDDLDGIDACFSPGVDDVATFETQLARDYHIPCFLADASVDRSPSEHPLITFEKKFIGSDPSENFIGLEDWVAQRQAGTGDLVLQIDVEGAEFDIFAHLSDATLMRFRTIVIELHHLHNLFSRGALPLIASFFRKLTKFHHVVHLHPNNCAPAVTRNGISVPPLLEVTLHRKDRCILTHRQLSFPHSLDRPNVNEMLDIELPSCWR</sequence>
<dbReference type="EMBL" id="CVQV01000002">
    <property type="protein sequence ID" value="CRK74288.1"/>
    <property type="molecule type" value="Genomic_DNA"/>
</dbReference>
<dbReference type="RefSeq" id="WP_143081955.1">
    <property type="nucleotide sequence ID" value="NZ_CVPC01000002.1"/>
</dbReference>
<dbReference type="AlphaFoldDB" id="A0A0U1NHS7"/>